<evidence type="ECO:0000256" key="16">
    <source>
        <dbReference type="PROSITE-ProRule" id="PRU00209"/>
    </source>
</evidence>
<dbReference type="InterPro" id="IPR012340">
    <property type="entry name" value="NA-bd_OB-fold"/>
</dbReference>
<comment type="subcellular location">
    <subcellularLocation>
        <location evidence="2">Cytoplasm</location>
    </subcellularLocation>
</comment>
<dbReference type="PANTHER" id="PTHR11586:SF37">
    <property type="entry name" value="TRNA-BINDING DOMAIN-CONTAINING PROTEIN"/>
    <property type="match status" value="1"/>
</dbReference>
<dbReference type="AlphaFoldDB" id="A0A0T5ZX56"/>
<evidence type="ECO:0000256" key="6">
    <source>
        <dbReference type="ARBA" id="ARBA00022490"/>
    </source>
</evidence>
<evidence type="ECO:0000313" key="18">
    <source>
        <dbReference type="EMBL" id="KRT67393.1"/>
    </source>
</evidence>
<proteinExistence type="predicted"/>
<evidence type="ECO:0000256" key="8">
    <source>
        <dbReference type="ARBA" id="ARBA00022598"/>
    </source>
</evidence>
<organism evidence="18 19">
    <name type="scientific">candidate division WWE3 bacterium CSP1-7</name>
    <dbReference type="NCBI Taxonomy" id="1576480"/>
    <lineage>
        <taxon>Bacteria</taxon>
        <taxon>Katanobacteria</taxon>
    </lineage>
</organism>
<dbReference type="SUPFAM" id="SSF50249">
    <property type="entry name" value="Nucleic acid-binding proteins"/>
    <property type="match status" value="1"/>
</dbReference>
<evidence type="ECO:0000256" key="5">
    <source>
        <dbReference type="ARBA" id="ARBA00018753"/>
    </source>
</evidence>
<evidence type="ECO:0000256" key="1">
    <source>
        <dbReference type="ARBA" id="ARBA00003314"/>
    </source>
</evidence>
<dbReference type="PANTHER" id="PTHR11586">
    <property type="entry name" value="TRNA-AMINOACYLATION COFACTOR ARC1 FAMILY MEMBER"/>
    <property type="match status" value="1"/>
</dbReference>
<evidence type="ECO:0000256" key="4">
    <source>
        <dbReference type="ARBA" id="ARBA00012838"/>
    </source>
</evidence>
<evidence type="ECO:0000256" key="10">
    <source>
        <dbReference type="ARBA" id="ARBA00022840"/>
    </source>
</evidence>
<dbReference type="STRING" id="1576480.XU08_C0003G0066"/>
<dbReference type="Proteomes" id="UP000051297">
    <property type="component" value="Unassembled WGS sequence"/>
</dbReference>
<keyword evidence="10" id="KW-0067">ATP-binding</keyword>
<dbReference type="GO" id="GO:0004825">
    <property type="term" value="F:methionine-tRNA ligase activity"/>
    <property type="evidence" value="ECO:0007669"/>
    <property type="project" value="UniProtKB-EC"/>
</dbReference>
<dbReference type="PROSITE" id="PS50886">
    <property type="entry name" value="TRBD"/>
    <property type="match status" value="1"/>
</dbReference>
<evidence type="ECO:0000256" key="7">
    <source>
        <dbReference type="ARBA" id="ARBA00022555"/>
    </source>
</evidence>
<accession>A0A0T5ZX56</accession>
<reference evidence="18 19" key="1">
    <citation type="submission" date="2015-05" db="EMBL/GenBank/DDBJ databases">
        <title>Critical biogeochemical functions in the subsurface are associated with bacteria from new phyla and little studied lineages.</title>
        <authorList>
            <person name="Hug L.A."/>
            <person name="Thomas B.C."/>
            <person name="Sharon I."/>
            <person name="Brown C.T."/>
            <person name="Sharma R."/>
            <person name="Hettich R.L."/>
            <person name="Wilkins M.J."/>
            <person name="Williams K.H."/>
            <person name="Singh A."/>
            <person name="Banfield J.F."/>
        </authorList>
    </citation>
    <scope>NUCLEOTIDE SEQUENCE [LARGE SCALE GENOMIC DNA]</scope>
    <source>
        <strain evidence="18">CSP1-7</strain>
    </source>
</reference>
<dbReference type="EMBL" id="LDXK01000003">
    <property type="protein sequence ID" value="KRT67393.1"/>
    <property type="molecule type" value="Genomic_DNA"/>
</dbReference>
<keyword evidence="12" id="KW-0648">Protein biosynthesis</keyword>
<dbReference type="EC" id="6.1.1.10" evidence="4"/>
<dbReference type="GO" id="GO:0005737">
    <property type="term" value="C:cytoplasm"/>
    <property type="evidence" value="ECO:0007669"/>
    <property type="project" value="UniProtKB-SubCell"/>
</dbReference>
<keyword evidence="7 16" id="KW-0820">tRNA-binding</keyword>
<evidence type="ECO:0000259" key="17">
    <source>
        <dbReference type="PROSITE" id="PS50886"/>
    </source>
</evidence>
<comment type="subunit">
    <text evidence="3">Homodimer.</text>
</comment>
<dbReference type="InterPro" id="IPR051270">
    <property type="entry name" value="Tyrosine-tRNA_ligase_regulator"/>
</dbReference>
<comment type="catalytic activity">
    <reaction evidence="15">
        <text>tRNA(Met) + L-methionine + ATP = L-methionyl-tRNA(Met) + AMP + diphosphate</text>
        <dbReference type="Rhea" id="RHEA:13481"/>
        <dbReference type="Rhea" id="RHEA-COMP:9667"/>
        <dbReference type="Rhea" id="RHEA-COMP:9698"/>
        <dbReference type="ChEBI" id="CHEBI:30616"/>
        <dbReference type="ChEBI" id="CHEBI:33019"/>
        <dbReference type="ChEBI" id="CHEBI:57844"/>
        <dbReference type="ChEBI" id="CHEBI:78442"/>
        <dbReference type="ChEBI" id="CHEBI:78530"/>
        <dbReference type="ChEBI" id="CHEBI:456215"/>
        <dbReference type="EC" id="6.1.1.10"/>
    </reaction>
</comment>
<keyword evidence="11 16" id="KW-0694">RNA-binding</keyword>
<name>A0A0T5ZX56_UNCKA</name>
<evidence type="ECO:0000256" key="9">
    <source>
        <dbReference type="ARBA" id="ARBA00022741"/>
    </source>
</evidence>
<keyword evidence="13 18" id="KW-0030">Aminoacyl-tRNA synthetase</keyword>
<gene>
    <name evidence="18" type="ORF">XU08_C0003G0066</name>
</gene>
<dbReference type="InterPro" id="IPR002547">
    <property type="entry name" value="tRNA-bd_dom"/>
</dbReference>
<evidence type="ECO:0000256" key="2">
    <source>
        <dbReference type="ARBA" id="ARBA00004496"/>
    </source>
</evidence>
<dbReference type="GO" id="GO:0006412">
    <property type="term" value="P:translation"/>
    <property type="evidence" value="ECO:0007669"/>
    <property type="project" value="UniProtKB-KW"/>
</dbReference>
<sequence>MAVSFAEFQKIDLRVGKVKKVEEIEGLDRIYKLEINIGEKKPRTILAGVKEHFKPSELLGKSVVVVANLEPKNVRGTLSEGMLLAAEVDGQPILLVPEEKVKPGTPIH</sequence>
<dbReference type="GO" id="GO:0000049">
    <property type="term" value="F:tRNA binding"/>
    <property type="evidence" value="ECO:0007669"/>
    <property type="project" value="UniProtKB-UniRule"/>
</dbReference>
<evidence type="ECO:0000256" key="12">
    <source>
        <dbReference type="ARBA" id="ARBA00022917"/>
    </source>
</evidence>
<evidence type="ECO:0000256" key="14">
    <source>
        <dbReference type="ARBA" id="ARBA00030904"/>
    </source>
</evidence>
<comment type="caution">
    <text evidence="18">The sequence shown here is derived from an EMBL/GenBank/DDBJ whole genome shotgun (WGS) entry which is preliminary data.</text>
</comment>
<protein>
    <recommendedName>
        <fullName evidence="5">Methionine--tRNA ligase</fullName>
        <ecNumber evidence="4">6.1.1.10</ecNumber>
    </recommendedName>
    <alternativeName>
        <fullName evidence="14">Methionyl-tRNA synthetase</fullName>
    </alternativeName>
</protein>
<evidence type="ECO:0000256" key="3">
    <source>
        <dbReference type="ARBA" id="ARBA00011738"/>
    </source>
</evidence>
<comment type="function">
    <text evidence="1">Is required not only for elongation of protein synthesis but also for the initiation of all mRNA translation through initiator tRNA(fMet) aminoacylation.</text>
</comment>
<feature type="domain" description="TRNA-binding" evidence="17">
    <location>
        <begin position="7"/>
        <end position="108"/>
    </location>
</feature>
<evidence type="ECO:0000256" key="15">
    <source>
        <dbReference type="ARBA" id="ARBA00047364"/>
    </source>
</evidence>
<keyword evidence="6" id="KW-0963">Cytoplasm</keyword>
<dbReference type="Pfam" id="PF01588">
    <property type="entry name" value="tRNA_bind"/>
    <property type="match status" value="1"/>
</dbReference>
<evidence type="ECO:0000256" key="11">
    <source>
        <dbReference type="ARBA" id="ARBA00022884"/>
    </source>
</evidence>
<evidence type="ECO:0000256" key="13">
    <source>
        <dbReference type="ARBA" id="ARBA00023146"/>
    </source>
</evidence>
<dbReference type="Gene3D" id="2.40.50.140">
    <property type="entry name" value="Nucleic acid-binding proteins"/>
    <property type="match status" value="1"/>
</dbReference>
<dbReference type="GO" id="GO:0005524">
    <property type="term" value="F:ATP binding"/>
    <property type="evidence" value="ECO:0007669"/>
    <property type="project" value="UniProtKB-KW"/>
</dbReference>
<keyword evidence="8 18" id="KW-0436">Ligase</keyword>
<dbReference type="FunFam" id="2.40.50.140:FF:000042">
    <property type="entry name" value="Methionine--tRNA ligase"/>
    <property type="match status" value="1"/>
</dbReference>
<keyword evidence="9" id="KW-0547">Nucleotide-binding</keyword>
<evidence type="ECO:0000313" key="19">
    <source>
        <dbReference type="Proteomes" id="UP000051297"/>
    </source>
</evidence>